<dbReference type="EMBL" id="CP002902">
    <property type="protein sequence ID" value="AEJ44731.1"/>
    <property type="molecule type" value="Genomic_DNA"/>
</dbReference>
<sequence>MVVILAEGGTIMYGGCFGAYTQWAVVFLIIFVLFFLLVPAYNNGV</sequence>
<dbReference type="PATRIC" id="fig|1048834.4.peg.2696"/>
<reference evidence="2 3" key="1">
    <citation type="journal article" date="2011" name="J. Bacteriol.">
        <title>Complete Genome Sequence of Alicyclobacillus acidocaldarius Strain Tc-4-1.</title>
        <authorList>
            <person name="Chen Y."/>
            <person name="He Y."/>
            <person name="Zhang B."/>
            <person name="Yang J."/>
            <person name="Li W."/>
            <person name="Dong Z."/>
            <person name="Hu S."/>
        </authorList>
    </citation>
    <scope>NUCLEOTIDE SEQUENCE [LARGE SCALE GENOMIC DNA]</scope>
    <source>
        <strain evidence="2 3">Tc-4-1</strain>
    </source>
</reference>
<reference evidence="3" key="2">
    <citation type="submission" date="2011-06" db="EMBL/GenBank/DDBJ databases">
        <title>The complete genome sequence of Alicyclobacillus acidocaldarius sp. Tc-4-1.</title>
        <authorList>
            <person name="Chen Y."/>
            <person name="He Y."/>
            <person name="Dong Z."/>
            <person name="Hu S."/>
        </authorList>
    </citation>
    <scope>NUCLEOTIDE SEQUENCE [LARGE SCALE GENOMIC DNA]</scope>
    <source>
        <strain evidence="3">Tc-4-1</strain>
    </source>
</reference>
<evidence type="ECO:0000313" key="2">
    <source>
        <dbReference type="EMBL" id="AEJ44731.1"/>
    </source>
</evidence>
<accession>F8IK25</accession>
<evidence type="ECO:0000256" key="1">
    <source>
        <dbReference type="SAM" id="Phobius"/>
    </source>
</evidence>
<organism evidence="2 3">
    <name type="scientific">Alicyclobacillus acidocaldarius (strain Tc-4-1)</name>
    <name type="common">Bacillus acidocaldarius</name>
    <dbReference type="NCBI Taxonomy" id="1048834"/>
    <lineage>
        <taxon>Bacteria</taxon>
        <taxon>Bacillati</taxon>
        <taxon>Bacillota</taxon>
        <taxon>Bacilli</taxon>
        <taxon>Bacillales</taxon>
        <taxon>Alicyclobacillaceae</taxon>
        <taxon>Alicyclobacillus</taxon>
    </lineage>
</organism>
<keyword evidence="1" id="KW-1133">Transmembrane helix</keyword>
<keyword evidence="1" id="KW-0472">Membrane</keyword>
<name>F8IK25_ALIAT</name>
<dbReference type="HOGENOM" id="CLU_215649_1_0_9"/>
<dbReference type="AlphaFoldDB" id="F8IK25"/>
<keyword evidence="1" id="KW-0812">Transmembrane</keyword>
<feature type="transmembrane region" description="Helical" evidence="1">
    <location>
        <begin position="20"/>
        <end position="41"/>
    </location>
</feature>
<dbReference type="Proteomes" id="UP000000292">
    <property type="component" value="Chromosome"/>
</dbReference>
<protein>
    <submittedName>
        <fullName evidence="2">Uncharacterized protein</fullName>
    </submittedName>
</protein>
<dbReference type="STRING" id="1048834.TC41_2840"/>
<gene>
    <name evidence="2" type="ordered locus">TC41_2840</name>
</gene>
<evidence type="ECO:0000313" key="3">
    <source>
        <dbReference type="Proteomes" id="UP000000292"/>
    </source>
</evidence>
<proteinExistence type="predicted"/>
<dbReference type="KEGG" id="aad:TC41_2840"/>